<dbReference type="InterPro" id="IPR002192">
    <property type="entry name" value="PPDK_AMP/ATP-bd"/>
</dbReference>
<dbReference type="InterPro" id="IPR051549">
    <property type="entry name" value="PEP_Utilizing_Enz"/>
</dbReference>
<gene>
    <name evidence="3" type="ORF">CCR94_04560</name>
</gene>
<dbReference type="Proteomes" id="UP000239089">
    <property type="component" value="Unassembled WGS sequence"/>
</dbReference>
<keyword evidence="4" id="KW-1185">Reference proteome</keyword>
<dbReference type="InterPro" id="IPR013815">
    <property type="entry name" value="ATP_grasp_subdomain_1"/>
</dbReference>
<evidence type="ECO:0008006" key="5">
    <source>
        <dbReference type="Google" id="ProtNLM"/>
    </source>
</evidence>
<name>A0A2S6NDJ3_9HYPH</name>
<evidence type="ECO:0000313" key="3">
    <source>
        <dbReference type="EMBL" id="PPQ32692.1"/>
    </source>
</evidence>
<reference evidence="3 4" key="1">
    <citation type="journal article" date="2018" name="Arch. Microbiol.">
        <title>New insights into the metabolic potential of the phototrophic purple bacterium Rhodopila globiformis DSM 161(T) from its draft genome sequence and evidence for a vanadium-dependent nitrogenase.</title>
        <authorList>
            <person name="Imhoff J.F."/>
            <person name="Rahn T."/>
            <person name="Kunzel S."/>
            <person name="Neulinger S.C."/>
        </authorList>
    </citation>
    <scope>NUCLEOTIDE SEQUENCE [LARGE SCALE GENOMIC DNA]</scope>
    <source>
        <strain evidence="3 4">DSM 16996</strain>
    </source>
</reference>
<dbReference type="Pfam" id="PF00391">
    <property type="entry name" value="PEP-utilizers"/>
    <property type="match status" value="1"/>
</dbReference>
<dbReference type="Gene3D" id="3.30.470.20">
    <property type="entry name" value="ATP-grasp fold, B domain"/>
    <property type="match status" value="1"/>
</dbReference>
<accession>A0A2S6NDJ3</accession>
<comment type="caution">
    <text evidence="3">The sequence shown here is derived from an EMBL/GenBank/DDBJ whole genome shotgun (WGS) entry which is preliminary data.</text>
</comment>
<feature type="domain" description="PEP-utilising enzyme mobile" evidence="1">
    <location>
        <begin position="804"/>
        <end position="870"/>
    </location>
</feature>
<dbReference type="AlphaFoldDB" id="A0A2S6NDJ3"/>
<proteinExistence type="predicted"/>
<dbReference type="OrthoDB" id="9765468at2"/>
<protein>
    <recommendedName>
        <fullName evidence="5">Phosphoenolpyruvate synthase</fullName>
    </recommendedName>
</protein>
<sequence length="879" mass="95366">MTGAIESVSFSEVALFPQQAPRARRRDLIRALDDIGAGDAPLVGGKVHPLGALRRKGFCIPDGFCVTTEAFRQSRCGDDICLPPQLREMLVEVWRRSGFATAAVRSSATEEDGRDTSWAGVFPTVLPVRNADEMIAAVETCFRALHAPEAEFLRARVIGNKPPAMAVLVQELVDAQASGIVFTANPVTGARGEIVINATRGLGEPLASGRVNGDVIVAGRDGAIRSETVTDQTFMLTSAGPVALAPTRAKKPAVTRAQAKALVGLAVEIEALFGCPQDIEFAIRGGRIHVIQARPITGADRASIGEDEVESYLETTRAQLANRVASLRRQGQLEGRRAIFSNGNIGELLPTPTPMSFGLFRAIFAGPGAAIATGRRKLGYVLEQDAAEPLYELICGQPYFNVEIDAKTFRIGPEIEVDDILDRIAREPGRASYPEFGLYAQGLSLDEAQARHGAEEGRKRHDAFWRFHAAMRKAAGDMLRRRESDERAWLRALEPPRRDEIDGSENDLLAAFQQRLDRLRQNLCVDFVMAARIAFFFADLVRWRLQCHFGDDGLTGDLLKGLDGSMVTRQAFDLEGLARGRIGLHAFLSSHGHCAANELEISLPRLAEDPQAVDKLLRELTASGRRPGAEFREQQRQRRATQRAVRRQLAARGASEDEIRALFADLRLAQAFLPLRETNKHCYTGEYRALRDILLEINRRLGWADGDIFYLEPGELDDGFETPEAFAPLVRARRRERKIAALLAAQRRVPAVVSAEALHRLGARAKTAAGGLKGAPVAPGAVVGRVMLLDEGASGPPHGSCRERIIVTRSANLGLAPLLRVAAGLIVEVGGVLAHAACQARESGVPALVLEGATSLLRDGALVSLDGATGRVEILEAPQ</sequence>
<evidence type="ECO:0000259" key="1">
    <source>
        <dbReference type="Pfam" id="PF00391"/>
    </source>
</evidence>
<dbReference type="SUPFAM" id="SSF52009">
    <property type="entry name" value="Phosphohistidine domain"/>
    <property type="match status" value="1"/>
</dbReference>
<dbReference type="GO" id="GO:0005524">
    <property type="term" value="F:ATP binding"/>
    <property type="evidence" value="ECO:0007669"/>
    <property type="project" value="InterPro"/>
</dbReference>
<dbReference type="RefSeq" id="WP_104506695.1">
    <property type="nucleotide sequence ID" value="NZ_JACIGC010000021.1"/>
</dbReference>
<dbReference type="SUPFAM" id="SSF56059">
    <property type="entry name" value="Glutathione synthetase ATP-binding domain-like"/>
    <property type="match status" value="1"/>
</dbReference>
<dbReference type="GO" id="GO:0016301">
    <property type="term" value="F:kinase activity"/>
    <property type="evidence" value="ECO:0007669"/>
    <property type="project" value="InterPro"/>
</dbReference>
<feature type="domain" description="Pyruvate phosphate dikinase AMP/ATP-binding" evidence="2">
    <location>
        <begin position="82"/>
        <end position="302"/>
    </location>
</feature>
<organism evidence="3 4">
    <name type="scientific">Rhodoblastus sphagnicola</name>
    <dbReference type="NCBI Taxonomy" id="333368"/>
    <lineage>
        <taxon>Bacteria</taxon>
        <taxon>Pseudomonadati</taxon>
        <taxon>Pseudomonadota</taxon>
        <taxon>Alphaproteobacteria</taxon>
        <taxon>Hyphomicrobiales</taxon>
        <taxon>Rhodoblastaceae</taxon>
        <taxon>Rhodoblastus</taxon>
    </lineage>
</organism>
<dbReference type="InterPro" id="IPR036637">
    <property type="entry name" value="Phosphohistidine_dom_sf"/>
</dbReference>
<dbReference type="InterPro" id="IPR008279">
    <property type="entry name" value="PEP-util_enz_mobile_dom"/>
</dbReference>
<evidence type="ECO:0000259" key="2">
    <source>
        <dbReference type="Pfam" id="PF01326"/>
    </source>
</evidence>
<dbReference type="EMBL" id="NHSJ01000036">
    <property type="protein sequence ID" value="PPQ32692.1"/>
    <property type="molecule type" value="Genomic_DNA"/>
</dbReference>
<dbReference type="Pfam" id="PF01326">
    <property type="entry name" value="PPDK_N"/>
    <property type="match status" value="1"/>
</dbReference>
<dbReference type="PANTHER" id="PTHR43615">
    <property type="entry name" value="PHOSPHOENOLPYRUVATE SYNTHASE-RELATED"/>
    <property type="match status" value="1"/>
</dbReference>
<dbReference type="Gene3D" id="3.50.30.10">
    <property type="entry name" value="Phosphohistidine domain"/>
    <property type="match status" value="1"/>
</dbReference>
<dbReference type="PANTHER" id="PTHR43615:SF1">
    <property type="entry name" value="PPDK_N DOMAIN-CONTAINING PROTEIN"/>
    <property type="match status" value="1"/>
</dbReference>
<dbReference type="Gene3D" id="3.30.1490.20">
    <property type="entry name" value="ATP-grasp fold, A domain"/>
    <property type="match status" value="2"/>
</dbReference>
<evidence type="ECO:0000313" key="4">
    <source>
        <dbReference type="Proteomes" id="UP000239089"/>
    </source>
</evidence>